<feature type="domain" description="Fatty acid desaturase" evidence="2">
    <location>
        <begin position="57"/>
        <end position="173"/>
    </location>
</feature>
<dbReference type="AlphaFoldDB" id="A0A382XA09"/>
<reference evidence="3" key="1">
    <citation type="submission" date="2018-05" db="EMBL/GenBank/DDBJ databases">
        <authorList>
            <person name="Lanie J.A."/>
            <person name="Ng W.-L."/>
            <person name="Kazmierczak K.M."/>
            <person name="Andrzejewski T.M."/>
            <person name="Davidsen T.M."/>
            <person name="Wayne K.J."/>
            <person name="Tettelin H."/>
            <person name="Glass J.I."/>
            <person name="Rusch D."/>
            <person name="Podicherti R."/>
            <person name="Tsui H.-C.T."/>
            <person name="Winkler M.E."/>
        </authorList>
    </citation>
    <scope>NUCLEOTIDE SEQUENCE</scope>
</reference>
<dbReference type="GO" id="GO:0008610">
    <property type="term" value="P:lipid biosynthetic process"/>
    <property type="evidence" value="ECO:0007669"/>
    <property type="project" value="UniProtKB-ARBA"/>
</dbReference>
<keyword evidence="1" id="KW-0812">Transmembrane</keyword>
<keyword evidence="1" id="KW-0472">Membrane</keyword>
<dbReference type="GO" id="GO:0016717">
    <property type="term" value="F:oxidoreductase activity, acting on paired donors, with oxidation of a pair of donors resulting in the reduction of molecular oxygen to two molecules of water"/>
    <property type="evidence" value="ECO:0007669"/>
    <property type="project" value="TreeGrafter"/>
</dbReference>
<feature type="transmembrane region" description="Helical" evidence="1">
    <location>
        <begin position="57"/>
        <end position="75"/>
    </location>
</feature>
<evidence type="ECO:0000256" key="1">
    <source>
        <dbReference type="SAM" id="Phobius"/>
    </source>
</evidence>
<gene>
    <name evidence="3" type="ORF">METZ01_LOCUS420554</name>
</gene>
<dbReference type="PANTHER" id="PTHR19353:SF19">
    <property type="entry name" value="DELTA(5) FATTY ACID DESATURASE C-RELATED"/>
    <property type="match status" value="1"/>
</dbReference>
<evidence type="ECO:0000313" key="3">
    <source>
        <dbReference type="EMBL" id="SVD67700.1"/>
    </source>
</evidence>
<proteinExistence type="predicted"/>
<dbReference type="InterPro" id="IPR012171">
    <property type="entry name" value="Fatty_acid_desaturase"/>
</dbReference>
<dbReference type="EMBL" id="UINC01165992">
    <property type="protein sequence ID" value="SVD67700.1"/>
    <property type="molecule type" value="Genomic_DNA"/>
</dbReference>
<accession>A0A382XA09</accession>
<feature type="transmembrane region" description="Helical" evidence="1">
    <location>
        <begin position="182"/>
        <end position="200"/>
    </location>
</feature>
<feature type="transmembrane region" description="Helical" evidence="1">
    <location>
        <begin position="30"/>
        <end position="51"/>
    </location>
</feature>
<feature type="non-terminal residue" evidence="3">
    <location>
        <position position="204"/>
    </location>
</feature>
<organism evidence="3">
    <name type="scientific">marine metagenome</name>
    <dbReference type="NCBI Taxonomy" id="408172"/>
    <lineage>
        <taxon>unclassified sequences</taxon>
        <taxon>metagenomes</taxon>
        <taxon>ecological metagenomes</taxon>
    </lineage>
</organism>
<protein>
    <recommendedName>
        <fullName evidence="2">Fatty acid desaturase domain-containing protein</fullName>
    </recommendedName>
</protein>
<dbReference type="Pfam" id="PF00487">
    <property type="entry name" value="FA_desaturase"/>
    <property type="match status" value="1"/>
</dbReference>
<dbReference type="GO" id="GO:0016020">
    <property type="term" value="C:membrane"/>
    <property type="evidence" value="ECO:0007669"/>
    <property type="project" value="TreeGrafter"/>
</dbReference>
<keyword evidence="1" id="KW-1133">Transmembrane helix</keyword>
<sequence length="204" mass="23385">MGMDKLESQNKPDLSIKQERKIARTFMGRIEWEMIAIGLGQCSIWVMVWVLVVQSIIPLWSGFLISAFTTNFSYLPSHAGQHGHLSGKHKNLKWLNYFVGQISLIPLAQSHEILKATHLMHHAHTNDPERDPDYFHTHVDNWWQSAMNVQLQTGADGKLAKMVERLSEENPKFQASMERGGLFFLLLLIAQMIVAVFFPLETFL</sequence>
<dbReference type="PANTHER" id="PTHR19353">
    <property type="entry name" value="FATTY ACID DESATURASE 2"/>
    <property type="match status" value="1"/>
</dbReference>
<dbReference type="InterPro" id="IPR005804">
    <property type="entry name" value="FA_desaturase_dom"/>
</dbReference>
<evidence type="ECO:0000259" key="2">
    <source>
        <dbReference type="Pfam" id="PF00487"/>
    </source>
</evidence>
<name>A0A382XA09_9ZZZZ</name>